<protein>
    <submittedName>
        <fullName evidence="2">Uncharacterized protein</fullName>
    </submittedName>
</protein>
<organism evidence="2 3">
    <name type="scientific">Flavihumibacter solisilvae</name>
    <dbReference type="NCBI Taxonomy" id="1349421"/>
    <lineage>
        <taxon>Bacteria</taxon>
        <taxon>Pseudomonadati</taxon>
        <taxon>Bacteroidota</taxon>
        <taxon>Chitinophagia</taxon>
        <taxon>Chitinophagales</taxon>
        <taxon>Chitinophagaceae</taxon>
        <taxon>Flavihumibacter</taxon>
    </lineage>
</organism>
<feature type="transmembrane region" description="Helical" evidence="1">
    <location>
        <begin position="7"/>
        <end position="28"/>
    </location>
</feature>
<name>A0A0C1LGH6_9BACT</name>
<proteinExistence type="predicted"/>
<comment type="caution">
    <text evidence="2">The sequence shown here is derived from an EMBL/GenBank/DDBJ whole genome shotgun (WGS) entry which is preliminary data.</text>
</comment>
<feature type="transmembrane region" description="Helical" evidence="1">
    <location>
        <begin position="48"/>
        <end position="65"/>
    </location>
</feature>
<dbReference type="AlphaFoldDB" id="A0A0C1LGH6"/>
<dbReference type="RefSeq" id="WP_039140200.1">
    <property type="nucleotide sequence ID" value="NZ_JSVC01000013.1"/>
</dbReference>
<keyword evidence="3" id="KW-1185">Reference proteome</keyword>
<evidence type="ECO:0000256" key="1">
    <source>
        <dbReference type="SAM" id="Phobius"/>
    </source>
</evidence>
<dbReference type="STRING" id="1349421.OI18_12600"/>
<dbReference type="Proteomes" id="UP000031408">
    <property type="component" value="Unassembled WGS sequence"/>
</dbReference>
<sequence length="139" mass="15567">MKRQTVFYFIAAFYLVIKLAEIIVTYTAEIGPASKPGWHVIVPYNSNYGSSLTILFFLGIALLYGTEISGKVSKPLFLTHATLSIIPAIALTGWGFFFGNHNFEMEKINANMQASLILDLFFILSQATIILILVVKMRR</sequence>
<keyword evidence="1" id="KW-0472">Membrane</keyword>
<dbReference type="EMBL" id="JSVC01000013">
    <property type="protein sequence ID" value="KIC94438.1"/>
    <property type="molecule type" value="Genomic_DNA"/>
</dbReference>
<reference evidence="2 3" key="1">
    <citation type="submission" date="2014-11" db="EMBL/GenBank/DDBJ databases">
        <title>Genome sequence of Flavihumibacter solisilvae 3-3.</title>
        <authorList>
            <person name="Zhou G."/>
            <person name="Li M."/>
            <person name="Wang G."/>
        </authorList>
    </citation>
    <scope>NUCLEOTIDE SEQUENCE [LARGE SCALE GENOMIC DNA]</scope>
    <source>
        <strain evidence="2 3">3-3</strain>
    </source>
</reference>
<gene>
    <name evidence="2" type="ORF">OI18_12600</name>
</gene>
<keyword evidence="1" id="KW-1133">Transmembrane helix</keyword>
<feature type="transmembrane region" description="Helical" evidence="1">
    <location>
        <begin position="77"/>
        <end position="97"/>
    </location>
</feature>
<keyword evidence="1" id="KW-0812">Transmembrane</keyword>
<evidence type="ECO:0000313" key="2">
    <source>
        <dbReference type="EMBL" id="KIC94438.1"/>
    </source>
</evidence>
<feature type="transmembrane region" description="Helical" evidence="1">
    <location>
        <begin position="117"/>
        <end position="135"/>
    </location>
</feature>
<accession>A0A0C1LGH6</accession>
<evidence type="ECO:0000313" key="3">
    <source>
        <dbReference type="Proteomes" id="UP000031408"/>
    </source>
</evidence>